<evidence type="ECO:0000313" key="1">
    <source>
        <dbReference type="EMBL" id="WSE29638.1"/>
    </source>
</evidence>
<gene>
    <name evidence="1" type="ORF">VSH64_43740</name>
</gene>
<name>A0ABZ1I5G2_9PSEU</name>
<reference evidence="1 2" key="1">
    <citation type="journal article" date="2015" name="Int. J. Syst. Evol. Microbiol.">
        <title>Amycolatopsis rhabdoformis sp. nov., an actinomycete isolated from a tropical forest soil.</title>
        <authorList>
            <person name="Souza W.R."/>
            <person name="Silva R.E."/>
            <person name="Goodfellow M."/>
            <person name="Busarakam K."/>
            <person name="Figueiro F.S."/>
            <person name="Ferreira D."/>
            <person name="Rodrigues-Filho E."/>
            <person name="Moraes L.A.B."/>
            <person name="Zucchi T.D."/>
        </authorList>
    </citation>
    <scope>NUCLEOTIDE SEQUENCE [LARGE SCALE GENOMIC DNA]</scope>
    <source>
        <strain evidence="1 2">NCIMB 14900</strain>
    </source>
</reference>
<dbReference type="RefSeq" id="WP_326568598.1">
    <property type="nucleotide sequence ID" value="NZ_CP142149.1"/>
</dbReference>
<evidence type="ECO:0008006" key="3">
    <source>
        <dbReference type="Google" id="ProtNLM"/>
    </source>
</evidence>
<organism evidence="1 2">
    <name type="scientific">Amycolatopsis rhabdoformis</name>
    <dbReference type="NCBI Taxonomy" id="1448059"/>
    <lineage>
        <taxon>Bacteria</taxon>
        <taxon>Bacillati</taxon>
        <taxon>Actinomycetota</taxon>
        <taxon>Actinomycetes</taxon>
        <taxon>Pseudonocardiales</taxon>
        <taxon>Pseudonocardiaceae</taxon>
        <taxon>Amycolatopsis</taxon>
    </lineage>
</organism>
<dbReference type="Proteomes" id="UP001330812">
    <property type="component" value="Chromosome"/>
</dbReference>
<dbReference type="EMBL" id="CP142149">
    <property type="protein sequence ID" value="WSE29638.1"/>
    <property type="molecule type" value="Genomic_DNA"/>
</dbReference>
<sequence>MTTTTSIHSVAFRDPASVGVIDLRTLRSAGVSTRRAARLAQPGGPWRRVYPGVFVAQNKPPTRLQLLHAAIARYGPSAVITGIDALRAHGVTHPLTGEIHLLLPHYRRPRAEAGVLTHRTARMPEPVLIDGLPYATAPRAALDLARRETDPVAVQRFTTLPLFWGLCDRAELQAELDAGNQRGSSAVRAVLRTLDDHETFTHGQALRILRDTPLPPPRWNVTICDLRGRRIGLADAWWDEVGLAWRYRTAAGPTDFSHLALTATGTVLVRCTPRQLDETRAEVSRELVRAYTQAARTPRPKVRALHRADTAA</sequence>
<keyword evidence="2" id="KW-1185">Reference proteome</keyword>
<evidence type="ECO:0000313" key="2">
    <source>
        <dbReference type="Proteomes" id="UP001330812"/>
    </source>
</evidence>
<accession>A0ABZ1I5G2</accession>
<proteinExistence type="predicted"/>
<protein>
    <recommendedName>
        <fullName evidence="3">Type IV toxin-antitoxin system AbiEi family antitoxin domain-containing protein</fullName>
    </recommendedName>
</protein>